<proteinExistence type="predicted"/>
<keyword evidence="2" id="KW-0812">Transmembrane</keyword>
<keyword evidence="2" id="KW-0472">Membrane</keyword>
<feature type="transmembrane region" description="Helical" evidence="2">
    <location>
        <begin position="72"/>
        <end position="91"/>
    </location>
</feature>
<dbReference type="EMBL" id="PVZC01000008">
    <property type="protein sequence ID" value="PRX96029.1"/>
    <property type="molecule type" value="Genomic_DNA"/>
</dbReference>
<name>A0A2T0PWV8_9ACTN</name>
<evidence type="ECO:0000313" key="3">
    <source>
        <dbReference type="EMBL" id="PRX96029.1"/>
    </source>
</evidence>
<sequence>MAGEDDFRGEPEPRGGGRSRLLLAGVLAALFAAMLGYRVLHAGRLEETALFYVGLPAAIALTVVFAARPRSAAGVATATTAVGLALAGPLLDEGVVCLVVAAPLFLGVAALVGWLADRARGGPSTLALAPVLALACLDGAASGGALASWPEHDAATAVRTVAAEPGRVAAALAAEPAYEQPPGGLLALGFPRPLSAAGTGLDLGDERLVRFTPRRSLGPGAEPEPRSMALRVTESESRPDGGRAVFTVTADTTLARWLDLERAEVRWRARPGGGTELAWTLHYRRTYDPGWYFGPIQRYAAGEAAGYLAAEFAALAAGPAHPVRR</sequence>
<feature type="region of interest" description="Disordered" evidence="1">
    <location>
        <begin position="214"/>
        <end position="242"/>
    </location>
</feature>
<evidence type="ECO:0000313" key="4">
    <source>
        <dbReference type="Proteomes" id="UP000237846"/>
    </source>
</evidence>
<comment type="caution">
    <text evidence="3">The sequence shown here is derived from an EMBL/GenBank/DDBJ whole genome shotgun (WGS) entry which is preliminary data.</text>
</comment>
<dbReference type="RefSeq" id="WP_106250590.1">
    <property type="nucleotide sequence ID" value="NZ_PVZC01000008.1"/>
</dbReference>
<gene>
    <name evidence="3" type="ORF">CLV72_10833</name>
</gene>
<feature type="transmembrane region" description="Helical" evidence="2">
    <location>
        <begin position="97"/>
        <end position="116"/>
    </location>
</feature>
<evidence type="ECO:0000256" key="1">
    <source>
        <dbReference type="SAM" id="MobiDB-lite"/>
    </source>
</evidence>
<dbReference type="Proteomes" id="UP000237846">
    <property type="component" value="Unassembled WGS sequence"/>
</dbReference>
<keyword evidence="2" id="KW-1133">Transmembrane helix</keyword>
<dbReference type="AlphaFoldDB" id="A0A2T0PWV8"/>
<accession>A0A2T0PWV8</accession>
<dbReference type="OrthoDB" id="7851372at2"/>
<reference evidence="3 4" key="1">
    <citation type="submission" date="2018-03" db="EMBL/GenBank/DDBJ databases">
        <title>Genomic Encyclopedia of Archaeal and Bacterial Type Strains, Phase II (KMG-II): from individual species to whole genera.</title>
        <authorList>
            <person name="Goeker M."/>
        </authorList>
    </citation>
    <scope>NUCLEOTIDE SEQUENCE [LARGE SCALE GENOMIC DNA]</scope>
    <source>
        <strain evidence="3 4">DSM 45601</strain>
    </source>
</reference>
<feature type="transmembrane region" description="Helical" evidence="2">
    <location>
        <begin position="21"/>
        <end position="37"/>
    </location>
</feature>
<organism evidence="3 4">
    <name type="scientific">Allonocardiopsis opalescens</name>
    <dbReference type="NCBI Taxonomy" id="1144618"/>
    <lineage>
        <taxon>Bacteria</taxon>
        <taxon>Bacillati</taxon>
        <taxon>Actinomycetota</taxon>
        <taxon>Actinomycetes</taxon>
        <taxon>Streptosporangiales</taxon>
        <taxon>Allonocardiopsis</taxon>
    </lineage>
</organism>
<protein>
    <submittedName>
        <fullName evidence="3">Uncharacterized protein</fullName>
    </submittedName>
</protein>
<feature type="transmembrane region" description="Helical" evidence="2">
    <location>
        <begin position="49"/>
        <end position="67"/>
    </location>
</feature>
<keyword evidence="4" id="KW-1185">Reference proteome</keyword>
<evidence type="ECO:0000256" key="2">
    <source>
        <dbReference type="SAM" id="Phobius"/>
    </source>
</evidence>